<protein>
    <submittedName>
        <fullName evidence="1">Uncharacterized protein</fullName>
    </submittedName>
</protein>
<reference evidence="1 2" key="1">
    <citation type="submission" date="2017-09" db="EMBL/GenBank/DDBJ databases">
        <title>Depth-based differentiation of microbial function through sediment-hosted aquifers and enrichment of novel symbionts in the deep terrestrial subsurface.</title>
        <authorList>
            <person name="Probst A.J."/>
            <person name="Ladd B."/>
            <person name="Jarett J.K."/>
            <person name="Geller-Mcgrath D.E."/>
            <person name="Sieber C.M."/>
            <person name="Emerson J.B."/>
            <person name="Anantharaman K."/>
            <person name="Thomas B.C."/>
            <person name="Malmstrom R."/>
            <person name="Stieglmeier M."/>
            <person name="Klingl A."/>
            <person name="Woyke T."/>
            <person name="Ryan C.M."/>
            <person name="Banfield J.F."/>
        </authorList>
    </citation>
    <scope>NUCLEOTIDE SEQUENCE [LARGE SCALE GENOMIC DNA]</scope>
    <source>
        <strain evidence="1">CG07_land_8_20_14_0_80_42_15</strain>
    </source>
</reference>
<dbReference type="InterPro" id="IPR013784">
    <property type="entry name" value="Carb-bd-like_fold"/>
</dbReference>
<comment type="caution">
    <text evidence="1">The sequence shown here is derived from an EMBL/GenBank/DDBJ whole genome shotgun (WGS) entry which is preliminary data.</text>
</comment>
<dbReference type="GO" id="GO:0030246">
    <property type="term" value="F:carbohydrate binding"/>
    <property type="evidence" value="ECO:0007669"/>
    <property type="project" value="InterPro"/>
</dbReference>
<dbReference type="Gene3D" id="2.60.40.1120">
    <property type="entry name" value="Carboxypeptidase-like, regulatory domain"/>
    <property type="match status" value="1"/>
</dbReference>
<accession>A0A2J0KTV7</accession>
<dbReference type="Proteomes" id="UP000230052">
    <property type="component" value="Unassembled WGS sequence"/>
</dbReference>
<dbReference type="SUPFAM" id="SSF49452">
    <property type="entry name" value="Starch-binding domain-like"/>
    <property type="match status" value="2"/>
</dbReference>
<sequence length="740" mass="81426">MTAENMPEGMRLFEASSEPGHVEYRVRWAAGSVKPGVYNVTFTASDGKLTDSETITITILPTNQPPYWVIEPQDKEVIIGEKVVVQVLAKDPEDQQLAYVCRWYLNGVRQDPGVMPEGAVFTWKSVDPGFIPNLTWDVPSDINTSDVHEFEFTATDDMTGEGNGLSITKKIKVIVEMPYVKFRKVLGQTNYRWMDIANQLYCESYRNTYSYDNADVRLTYIAIGETLRGTLTAKNLKPNFCYQLKLLGEPSTETSELIGFKGRWWEQEWKGTYWSDGWNLNDKGDGSSPNPNDVLYMARKDIADPTSPTGLKYKYTGYRPFGYFVTDENGNATVDFSVQSCFHVFWKTSQRNPDSNDGAVGNHAFDVNPTHAAYGGADYPSATISLYGEWERLPTYDVSMSPGTYSCKFLLTEESFHGQGGFEGWWAHAMEEDVQFVINSGGGQDTFSISGTVYDVDGVTGLSGVKVSVGNKIAMTDNSGNYTISGLIKGAYTLSFYKSGHTFNPESIPVKIENSDIEKLKTSFVGLSVEGRVYRGAEGSIWGVPDVTVSAGGKTVKTGENGCFKISGLAPGSYAVVMSKPDHVFSPCSDEDLEQIGSLVYLIMDGVKTRLFKGCLTTYTQATYSVSGKIYDVTDYGSTGIKKDLAGIKMEAYALGENNVYSIKPPVHYITVVTDASGNYTISGLYRLSMYGEPVTYTITAGGLYNLDLFKPTGASVGGTPTSSDVKGCDFKVNFNAQRF</sequence>
<dbReference type="EMBL" id="PEWV01000067">
    <property type="protein sequence ID" value="PIU41219.1"/>
    <property type="molecule type" value="Genomic_DNA"/>
</dbReference>
<organism evidence="1 2">
    <name type="scientific">Candidatus Aquitaenariimonas noxiae</name>
    <dbReference type="NCBI Taxonomy" id="1974741"/>
    <lineage>
        <taxon>Bacteria</taxon>
        <taxon>Pseudomonadati</taxon>
        <taxon>Candidatus Omnitrophota</taxon>
        <taxon>Candidatus Aquitaenariimonas</taxon>
    </lineage>
</organism>
<name>A0A2J0KTV7_9BACT</name>
<evidence type="ECO:0000313" key="1">
    <source>
        <dbReference type="EMBL" id="PIU41219.1"/>
    </source>
</evidence>
<gene>
    <name evidence="1" type="ORF">COS99_06710</name>
</gene>
<evidence type="ECO:0000313" key="2">
    <source>
        <dbReference type="Proteomes" id="UP000230052"/>
    </source>
</evidence>
<proteinExistence type="predicted"/>
<dbReference type="AlphaFoldDB" id="A0A2J0KTV7"/>